<dbReference type="SUPFAM" id="SSF111369">
    <property type="entry name" value="HlyD-like secretion proteins"/>
    <property type="match status" value="1"/>
</dbReference>
<dbReference type="Gene3D" id="1.10.287.470">
    <property type="entry name" value="Helix hairpin bin"/>
    <property type="match status" value="1"/>
</dbReference>
<evidence type="ECO:0000313" key="2">
    <source>
        <dbReference type="EMBL" id="CTQ48533.1"/>
    </source>
</evidence>
<dbReference type="Gene3D" id="2.40.50.100">
    <property type="match status" value="1"/>
</dbReference>
<dbReference type="RefSeq" id="WP_083480973.1">
    <property type="nucleotide sequence ID" value="NZ_CXSU01000005.1"/>
</dbReference>
<dbReference type="GO" id="GO:0015562">
    <property type="term" value="F:efflux transmembrane transporter activity"/>
    <property type="evidence" value="ECO:0007669"/>
    <property type="project" value="TreeGrafter"/>
</dbReference>
<proteinExistence type="inferred from homology"/>
<reference evidence="2 3" key="1">
    <citation type="submission" date="2015-07" db="EMBL/GenBank/DDBJ databases">
        <authorList>
            <person name="Noorani M."/>
        </authorList>
    </citation>
    <scope>NUCLEOTIDE SEQUENCE [LARGE SCALE GENOMIC DNA]</scope>
    <source>
        <strain evidence="2 3">CECT 7802</strain>
    </source>
</reference>
<dbReference type="AlphaFoldDB" id="A0A0M6YGB7"/>
<dbReference type="OrthoDB" id="9813967at2"/>
<accession>A0A0M6YGB7</accession>
<dbReference type="EMBL" id="CXSU01000005">
    <property type="protein sequence ID" value="CTQ48533.1"/>
    <property type="molecule type" value="Genomic_DNA"/>
</dbReference>
<dbReference type="NCBIfam" id="TIGR01730">
    <property type="entry name" value="RND_mfp"/>
    <property type="match status" value="1"/>
</dbReference>
<dbReference type="STRING" id="420998.JDO7802_00535"/>
<organism evidence="2 3">
    <name type="scientific">Jannaschia donghaensis</name>
    <dbReference type="NCBI Taxonomy" id="420998"/>
    <lineage>
        <taxon>Bacteria</taxon>
        <taxon>Pseudomonadati</taxon>
        <taxon>Pseudomonadota</taxon>
        <taxon>Alphaproteobacteria</taxon>
        <taxon>Rhodobacterales</taxon>
        <taxon>Roseobacteraceae</taxon>
        <taxon>Jannaschia</taxon>
    </lineage>
</organism>
<dbReference type="PANTHER" id="PTHR30469">
    <property type="entry name" value="MULTIDRUG RESISTANCE PROTEIN MDTA"/>
    <property type="match status" value="1"/>
</dbReference>
<evidence type="ECO:0000256" key="1">
    <source>
        <dbReference type="ARBA" id="ARBA00009477"/>
    </source>
</evidence>
<gene>
    <name evidence="2" type="primary">cnrB</name>
    <name evidence="2" type="ORF">JDO7802_00535</name>
</gene>
<name>A0A0M6YGB7_9RHOB</name>
<sequence>MARSNSPIVDAPRPSALRRAARRAGRIIVTLLVIAAAAGAVVAGRDILADRAKAAPTPQAAPVIPVAVETIVLVDHHDISRRFSGQFEAAQETALAFERAGTVVTILIREGDRVAAGATIATLDTRKLNAERDRLIASRTGMVAQAELARRTNARQDELRDRGFATDQTLDDTSLTLARLEASIAEIDAAIAGVDVDLSNSVIVAPFAGVVSTRALDIGAIVAPGTPIATLQQDVPPRFRVGLDPALADALEQGRDAVVTTGGLPLPARLSRLSPSLDPATRSRTAFFDLIVGPSPPDRATGSVELRQRIDGVGAWVPLSALRQGPRGTWTLLTVSGGRVGVEAAEVLHIEAARAFVRGTFADGATFISAGAHRVVPGQMVVPDPGPTARAGEDLAWAR</sequence>
<dbReference type="Proteomes" id="UP000049222">
    <property type="component" value="Unassembled WGS sequence"/>
</dbReference>
<protein>
    <submittedName>
        <fullName evidence="2">Nickel and cobalt resistance protein CnrB</fullName>
    </submittedName>
</protein>
<dbReference type="InterPro" id="IPR006143">
    <property type="entry name" value="RND_pump_MFP"/>
</dbReference>
<comment type="similarity">
    <text evidence="1">Belongs to the membrane fusion protein (MFP) (TC 8.A.1) family.</text>
</comment>
<dbReference type="Gene3D" id="2.40.30.170">
    <property type="match status" value="1"/>
</dbReference>
<dbReference type="PANTHER" id="PTHR30469:SF11">
    <property type="entry name" value="BLL4320 PROTEIN"/>
    <property type="match status" value="1"/>
</dbReference>
<dbReference type="GO" id="GO:1990281">
    <property type="term" value="C:efflux pump complex"/>
    <property type="evidence" value="ECO:0007669"/>
    <property type="project" value="TreeGrafter"/>
</dbReference>
<keyword evidence="3" id="KW-1185">Reference proteome</keyword>
<evidence type="ECO:0000313" key="3">
    <source>
        <dbReference type="Proteomes" id="UP000049222"/>
    </source>
</evidence>